<keyword evidence="5" id="KW-1133">Transmembrane helix</keyword>
<dbReference type="Gene3D" id="1.50.40.10">
    <property type="entry name" value="Mitochondrial carrier domain"/>
    <property type="match status" value="1"/>
</dbReference>
<comment type="subcellular location">
    <subcellularLocation>
        <location evidence="1">Mitochondrion inner membrane</location>
        <topology evidence="1">Multi-pass membrane protein</topology>
    </subcellularLocation>
</comment>
<keyword evidence="11" id="KW-1185">Reference proteome</keyword>
<dbReference type="InterPro" id="IPR018108">
    <property type="entry name" value="MCP_transmembrane"/>
</dbReference>
<evidence type="ECO:0000256" key="7">
    <source>
        <dbReference type="ARBA" id="ARBA00023136"/>
    </source>
</evidence>
<accession>A0A653BFL5</accession>
<dbReference type="EMBL" id="CAACVG010000618">
    <property type="protein sequence ID" value="VEN34358.1"/>
    <property type="molecule type" value="Genomic_DNA"/>
</dbReference>
<dbReference type="GO" id="GO:0043490">
    <property type="term" value="P:malate-aspartate shuttle"/>
    <property type="evidence" value="ECO:0007669"/>
    <property type="project" value="TreeGrafter"/>
</dbReference>
<dbReference type="GO" id="GO:0005743">
    <property type="term" value="C:mitochondrial inner membrane"/>
    <property type="evidence" value="ECO:0007669"/>
    <property type="project" value="UniProtKB-SubCell"/>
</dbReference>
<dbReference type="Proteomes" id="UP000410492">
    <property type="component" value="Unassembled WGS sequence"/>
</dbReference>
<dbReference type="GO" id="GO:0005313">
    <property type="term" value="F:L-glutamate transmembrane transporter activity"/>
    <property type="evidence" value="ECO:0007669"/>
    <property type="project" value="TreeGrafter"/>
</dbReference>
<dbReference type="OrthoDB" id="6668942at2759"/>
<keyword evidence="3 8" id="KW-0812">Transmembrane</keyword>
<keyword evidence="9" id="KW-0813">Transport</keyword>
<reference evidence="10 11" key="1">
    <citation type="submission" date="2019-01" db="EMBL/GenBank/DDBJ databases">
        <authorList>
            <person name="Sayadi A."/>
        </authorList>
    </citation>
    <scope>NUCLEOTIDE SEQUENCE [LARGE SCALE GENOMIC DNA]</scope>
</reference>
<evidence type="ECO:0000256" key="5">
    <source>
        <dbReference type="ARBA" id="ARBA00022989"/>
    </source>
</evidence>
<dbReference type="AlphaFoldDB" id="A0A653BFL5"/>
<dbReference type="PROSITE" id="PS51257">
    <property type="entry name" value="PROKAR_LIPOPROTEIN"/>
    <property type="match status" value="1"/>
</dbReference>
<sequence length="78" mass="8643">MSYRDEQPNKEVFRLLPKIINGGVGGMVSLACVFPLDLVKTRLQNQQTSLGIQEYSSIADAFKKTYRAEGLLGTEGHL</sequence>
<organism evidence="10 11">
    <name type="scientific">Callosobruchus maculatus</name>
    <name type="common">Southern cowpea weevil</name>
    <name type="synonym">Pulse bruchid</name>
    <dbReference type="NCBI Taxonomy" id="64391"/>
    <lineage>
        <taxon>Eukaryota</taxon>
        <taxon>Metazoa</taxon>
        <taxon>Ecdysozoa</taxon>
        <taxon>Arthropoda</taxon>
        <taxon>Hexapoda</taxon>
        <taxon>Insecta</taxon>
        <taxon>Pterygota</taxon>
        <taxon>Neoptera</taxon>
        <taxon>Endopterygota</taxon>
        <taxon>Coleoptera</taxon>
        <taxon>Polyphaga</taxon>
        <taxon>Cucujiformia</taxon>
        <taxon>Chrysomeloidea</taxon>
        <taxon>Chrysomelidae</taxon>
        <taxon>Bruchinae</taxon>
        <taxon>Bruchini</taxon>
        <taxon>Callosobruchus</taxon>
    </lineage>
</organism>
<evidence type="ECO:0000256" key="4">
    <source>
        <dbReference type="ARBA" id="ARBA00022792"/>
    </source>
</evidence>
<proteinExistence type="inferred from homology"/>
<evidence type="ECO:0000256" key="2">
    <source>
        <dbReference type="ARBA" id="ARBA00006375"/>
    </source>
</evidence>
<evidence type="ECO:0000256" key="3">
    <source>
        <dbReference type="ARBA" id="ARBA00022692"/>
    </source>
</evidence>
<dbReference type="InterPro" id="IPR023395">
    <property type="entry name" value="MCP_dom_sf"/>
</dbReference>
<dbReference type="GO" id="GO:0015183">
    <property type="term" value="F:L-aspartate transmembrane transporter activity"/>
    <property type="evidence" value="ECO:0007669"/>
    <property type="project" value="TreeGrafter"/>
</dbReference>
<dbReference type="PROSITE" id="PS50920">
    <property type="entry name" value="SOLCAR"/>
    <property type="match status" value="1"/>
</dbReference>
<keyword evidence="7 8" id="KW-0472">Membrane</keyword>
<dbReference type="InterPro" id="IPR051028">
    <property type="entry name" value="Mito_Solute_Carrier"/>
</dbReference>
<evidence type="ECO:0000313" key="10">
    <source>
        <dbReference type="EMBL" id="VEN34358.1"/>
    </source>
</evidence>
<protein>
    <submittedName>
        <fullName evidence="10">Uncharacterized protein</fullName>
    </submittedName>
</protein>
<dbReference type="PANTHER" id="PTHR45678">
    <property type="entry name" value="MITOCHONDRIAL 2-OXODICARBOXYLATE CARRIER 1-RELATED"/>
    <property type="match status" value="1"/>
</dbReference>
<evidence type="ECO:0000256" key="9">
    <source>
        <dbReference type="RuleBase" id="RU000488"/>
    </source>
</evidence>
<evidence type="ECO:0000256" key="1">
    <source>
        <dbReference type="ARBA" id="ARBA00004448"/>
    </source>
</evidence>
<name>A0A653BFL5_CALMS</name>
<evidence type="ECO:0000256" key="8">
    <source>
        <dbReference type="PROSITE-ProRule" id="PRU00282"/>
    </source>
</evidence>
<gene>
    <name evidence="10" type="ORF">CALMAC_LOCUS585</name>
</gene>
<keyword evidence="4" id="KW-0999">Mitochondrion inner membrane</keyword>
<comment type="similarity">
    <text evidence="2 9">Belongs to the mitochondrial carrier (TC 2.A.29) family.</text>
</comment>
<dbReference type="PANTHER" id="PTHR45678:SF5">
    <property type="entry name" value="AT03939P-RELATED"/>
    <property type="match status" value="1"/>
</dbReference>
<feature type="repeat" description="Solcar" evidence="8">
    <location>
        <begin position="13"/>
        <end position="78"/>
    </location>
</feature>
<evidence type="ECO:0000313" key="11">
    <source>
        <dbReference type="Proteomes" id="UP000410492"/>
    </source>
</evidence>
<dbReference type="Pfam" id="PF00153">
    <property type="entry name" value="Mito_carr"/>
    <property type="match status" value="1"/>
</dbReference>
<keyword evidence="6" id="KW-0496">Mitochondrion</keyword>
<dbReference type="SUPFAM" id="SSF103506">
    <property type="entry name" value="Mitochondrial carrier"/>
    <property type="match status" value="1"/>
</dbReference>
<evidence type="ECO:0000256" key="6">
    <source>
        <dbReference type="ARBA" id="ARBA00023128"/>
    </source>
</evidence>